<dbReference type="Gene3D" id="3.30.250.20">
    <property type="entry name" value="L1 transposable element, C-terminal domain"/>
    <property type="match status" value="1"/>
</dbReference>
<sequence length="63" mass="7172">MPEKFSNIKIFSDLSAETLQYRKSLAQITLSLRNQGVNYRWGYPAKLLVYHGDSLHAITSATQ</sequence>
<evidence type="ECO:0000313" key="2">
    <source>
        <dbReference type="Proteomes" id="UP001295444"/>
    </source>
</evidence>
<proteinExistence type="predicted"/>
<organism evidence="1 2">
    <name type="scientific">Pelobates cultripes</name>
    <name type="common">Western spadefoot toad</name>
    <dbReference type="NCBI Taxonomy" id="61616"/>
    <lineage>
        <taxon>Eukaryota</taxon>
        <taxon>Metazoa</taxon>
        <taxon>Chordata</taxon>
        <taxon>Craniata</taxon>
        <taxon>Vertebrata</taxon>
        <taxon>Euteleostomi</taxon>
        <taxon>Amphibia</taxon>
        <taxon>Batrachia</taxon>
        <taxon>Anura</taxon>
        <taxon>Pelobatoidea</taxon>
        <taxon>Pelobatidae</taxon>
        <taxon>Pelobates</taxon>
    </lineage>
</organism>
<feature type="non-terminal residue" evidence="1">
    <location>
        <position position="63"/>
    </location>
</feature>
<gene>
    <name evidence="1" type="ORF">PECUL_23A018621</name>
</gene>
<name>A0AAD1TRQ6_PELCU</name>
<dbReference type="EMBL" id="CAKOES020000347">
    <property type="protein sequence ID" value="CAH2330218.1"/>
    <property type="molecule type" value="Genomic_DNA"/>
</dbReference>
<reference evidence="1" key="1">
    <citation type="submission" date="2022-03" db="EMBL/GenBank/DDBJ databases">
        <authorList>
            <person name="Alioto T."/>
            <person name="Alioto T."/>
            <person name="Gomez Garrido J."/>
        </authorList>
    </citation>
    <scope>NUCLEOTIDE SEQUENCE</scope>
</reference>
<dbReference type="AlphaFoldDB" id="A0AAD1TRQ6"/>
<keyword evidence="2" id="KW-1185">Reference proteome</keyword>
<evidence type="ECO:0000313" key="1">
    <source>
        <dbReference type="EMBL" id="CAH2330218.1"/>
    </source>
</evidence>
<dbReference type="InterPro" id="IPR042566">
    <property type="entry name" value="L1_C"/>
</dbReference>
<comment type="caution">
    <text evidence="1">The sequence shown here is derived from an EMBL/GenBank/DDBJ whole genome shotgun (WGS) entry which is preliminary data.</text>
</comment>
<dbReference type="Proteomes" id="UP001295444">
    <property type="component" value="Unassembled WGS sequence"/>
</dbReference>
<accession>A0AAD1TRQ6</accession>
<protein>
    <submittedName>
        <fullName evidence="1">Uncharacterized protein</fullName>
    </submittedName>
</protein>